<feature type="domain" description="UspA" evidence="2">
    <location>
        <begin position="1"/>
        <end position="142"/>
    </location>
</feature>
<dbReference type="OrthoDB" id="9794782at2"/>
<dbReference type="PANTHER" id="PTHR46268:SF6">
    <property type="entry name" value="UNIVERSAL STRESS PROTEIN UP12"/>
    <property type="match status" value="1"/>
</dbReference>
<dbReference type="InterPro" id="IPR014729">
    <property type="entry name" value="Rossmann-like_a/b/a_fold"/>
</dbReference>
<name>A0A1T4RT64_9FIRM</name>
<dbReference type="SUPFAM" id="SSF52402">
    <property type="entry name" value="Adenine nucleotide alpha hydrolases-like"/>
    <property type="match status" value="1"/>
</dbReference>
<reference evidence="4" key="1">
    <citation type="submission" date="2017-02" db="EMBL/GenBank/DDBJ databases">
        <authorList>
            <person name="Varghese N."/>
            <person name="Submissions S."/>
        </authorList>
    </citation>
    <scope>NUCLEOTIDE SEQUENCE [LARGE SCALE GENOMIC DNA]</scope>
    <source>
        <strain evidence="4">DSM 16521</strain>
    </source>
</reference>
<keyword evidence="4" id="KW-1185">Reference proteome</keyword>
<dbReference type="EMBL" id="FUXM01000035">
    <property type="protein sequence ID" value="SKA19143.1"/>
    <property type="molecule type" value="Genomic_DNA"/>
</dbReference>
<protein>
    <submittedName>
        <fullName evidence="3">Nucleotide-binding universal stress protein, UspA family</fullName>
    </submittedName>
</protein>
<evidence type="ECO:0000256" key="1">
    <source>
        <dbReference type="ARBA" id="ARBA00008791"/>
    </source>
</evidence>
<dbReference type="PRINTS" id="PR01438">
    <property type="entry name" value="UNVRSLSTRESS"/>
</dbReference>
<sequence>MLSKILVGLDGSSHSFKALEFALELAVLKPEIKLTAVCVVGFSRDLALFAGLSPEQYNAFLKEKASKTLAQAENMANQKGIKISTCVLEGDAAEMLSKYARTEGFDHIVVGGRGLSNIKGMVLGSVSHRLLYQAPCPVSVIR</sequence>
<dbReference type="CDD" id="cd00293">
    <property type="entry name" value="USP-like"/>
    <property type="match status" value="1"/>
</dbReference>
<dbReference type="InterPro" id="IPR006016">
    <property type="entry name" value="UspA"/>
</dbReference>
<evidence type="ECO:0000313" key="3">
    <source>
        <dbReference type="EMBL" id="SKA19143.1"/>
    </source>
</evidence>
<organism evidence="3 4">
    <name type="scientific">Carboxydocella sporoproducens DSM 16521</name>
    <dbReference type="NCBI Taxonomy" id="1121270"/>
    <lineage>
        <taxon>Bacteria</taxon>
        <taxon>Bacillati</taxon>
        <taxon>Bacillota</taxon>
        <taxon>Clostridia</taxon>
        <taxon>Eubacteriales</taxon>
        <taxon>Clostridiales Family XVI. Incertae Sedis</taxon>
        <taxon>Carboxydocella</taxon>
    </lineage>
</organism>
<proteinExistence type="inferred from homology"/>
<comment type="similarity">
    <text evidence="1">Belongs to the universal stress protein A family.</text>
</comment>
<accession>A0A1T4RT64</accession>
<dbReference type="PANTHER" id="PTHR46268">
    <property type="entry name" value="STRESS RESPONSE PROTEIN NHAX"/>
    <property type="match status" value="1"/>
</dbReference>
<gene>
    <name evidence="3" type="ORF">SAMN02745885_02249</name>
</gene>
<evidence type="ECO:0000259" key="2">
    <source>
        <dbReference type="Pfam" id="PF00582"/>
    </source>
</evidence>
<dbReference type="Pfam" id="PF00582">
    <property type="entry name" value="Usp"/>
    <property type="match status" value="1"/>
</dbReference>
<dbReference type="InterPro" id="IPR006015">
    <property type="entry name" value="Universal_stress_UspA"/>
</dbReference>
<dbReference type="Proteomes" id="UP000189933">
    <property type="component" value="Unassembled WGS sequence"/>
</dbReference>
<evidence type="ECO:0000313" key="4">
    <source>
        <dbReference type="Proteomes" id="UP000189933"/>
    </source>
</evidence>
<dbReference type="RefSeq" id="WP_078666257.1">
    <property type="nucleotide sequence ID" value="NZ_FUXM01000035.1"/>
</dbReference>
<dbReference type="Gene3D" id="3.40.50.620">
    <property type="entry name" value="HUPs"/>
    <property type="match status" value="1"/>
</dbReference>
<dbReference type="AlphaFoldDB" id="A0A1T4RT64"/>